<evidence type="ECO:0000313" key="3">
    <source>
        <dbReference type="Proteomes" id="UP001150941"/>
    </source>
</evidence>
<dbReference type="Gene3D" id="3.30.160.20">
    <property type="match status" value="1"/>
</dbReference>
<feature type="region of interest" description="Disordered" evidence="1">
    <location>
        <begin position="1"/>
        <end position="44"/>
    </location>
</feature>
<dbReference type="SUPFAM" id="SSF54768">
    <property type="entry name" value="dsRNA-binding domain-like"/>
    <property type="match status" value="1"/>
</dbReference>
<dbReference type="Proteomes" id="UP001150941">
    <property type="component" value="Unassembled WGS sequence"/>
</dbReference>
<dbReference type="AlphaFoldDB" id="A0A9W9NT31"/>
<dbReference type="EMBL" id="JAPQKS010000005">
    <property type="protein sequence ID" value="KAJ5225478.1"/>
    <property type="molecule type" value="Genomic_DNA"/>
</dbReference>
<reference evidence="2" key="1">
    <citation type="submission" date="2022-11" db="EMBL/GenBank/DDBJ databases">
        <authorList>
            <person name="Petersen C."/>
        </authorList>
    </citation>
    <scope>NUCLEOTIDE SEQUENCE</scope>
    <source>
        <strain evidence="2">IBT 19713</strain>
    </source>
</reference>
<dbReference type="GeneID" id="83203302"/>
<evidence type="ECO:0000256" key="1">
    <source>
        <dbReference type="SAM" id="MobiDB-lite"/>
    </source>
</evidence>
<organism evidence="2 3">
    <name type="scientific">Penicillium chermesinum</name>
    <dbReference type="NCBI Taxonomy" id="63820"/>
    <lineage>
        <taxon>Eukaryota</taxon>
        <taxon>Fungi</taxon>
        <taxon>Dikarya</taxon>
        <taxon>Ascomycota</taxon>
        <taxon>Pezizomycotina</taxon>
        <taxon>Eurotiomycetes</taxon>
        <taxon>Eurotiomycetidae</taxon>
        <taxon>Eurotiales</taxon>
        <taxon>Aspergillaceae</taxon>
        <taxon>Penicillium</taxon>
    </lineage>
</organism>
<feature type="compositionally biased region" description="Polar residues" evidence="1">
    <location>
        <begin position="1"/>
        <end position="21"/>
    </location>
</feature>
<evidence type="ECO:0000313" key="2">
    <source>
        <dbReference type="EMBL" id="KAJ5225478.1"/>
    </source>
</evidence>
<protein>
    <submittedName>
        <fullName evidence="2">Uncharacterized protein</fullName>
    </submittedName>
</protein>
<dbReference type="OrthoDB" id="5418749at2759"/>
<dbReference type="PANTHER" id="PTHR42030">
    <property type="entry name" value="DRBM DOMAIN-CONTAINING PROTEIN"/>
    <property type="match status" value="1"/>
</dbReference>
<reference evidence="2" key="2">
    <citation type="journal article" date="2023" name="IMA Fungus">
        <title>Comparative genomic study of the Penicillium genus elucidates a diverse pangenome and 15 lateral gene transfer events.</title>
        <authorList>
            <person name="Petersen C."/>
            <person name="Sorensen T."/>
            <person name="Nielsen M.R."/>
            <person name="Sondergaard T.E."/>
            <person name="Sorensen J.L."/>
            <person name="Fitzpatrick D.A."/>
            <person name="Frisvad J.C."/>
            <person name="Nielsen K.L."/>
        </authorList>
    </citation>
    <scope>NUCLEOTIDE SEQUENCE</scope>
    <source>
        <strain evidence="2">IBT 19713</strain>
    </source>
</reference>
<sequence length="138" mass="15117">MSMSNSPPGNGASRPTWQDQLSGKPLAQVSGHRSQEEGEERGLTCEEHCRRTKLAPPVFNIVSDRRGGRTAWSSTVTVQGQNIAARYWYDGQYINNAKEDAAEVALKILNQQPRASTVYVGQMYPQSSSPGYSRGTGL</sequence>
<dbReference type="RefSeq" id="XP_058328889.1">
    <property type="nucleotide sequence ID" value="XM_058475999.1"/>
</dbReference>
<comment type="caution">
    <text evidence="2">The sequence shown here is derived from an EMBL/GenBank/DDBJ whole genome shotgun (WGS) entry which is preliminary data.</text>
</comment>
<dbReference type="PANTHER" id="PTHR42030:SF1">
    <property type="entry name" value="DRBM DOMAIN-CONTAINING PROTEIN"/>
    <property type="match status" value="1"/>
</dbReference>
<name>A0A9W9NT31_9EURO</name>
<accession>A0A9W9NT31</accession>
<proteinExistence type="predicted"/>
<feature type="compositionally biased region" description="Basic and acidic residues" evidence="1">
    <location>
        <begin position="33"/>
        <end position="44"/>
    </location>
</feature>
<gene>
    <name evidence="2" type="ORF">N7468_006703</name>
</gene>
<keyword evidence="3" id="KW-1185">Reference proteome</keyword>